<evidence type="ECO:0000313" key="5">
    <source>
        <dbReference type="EMBL" id="BAG30060.1"/>
    </source>
</evidence>
<keyword evidence="1 5" id="KW-0328">Glycosyltransferase</keyword>
<evidence type="ECO:0000259" key="3">
    <source>
        <dbReference type="Pfam" id="PF00534"/>
    </source>
</evidence>
<dbReference type="PANTHER" id="PTHR12526:SF636">
    <property type="entry name" value="BLL3647 PROTEIN"/>
    <property type="match status" value="1"/>
</dbReference>
<dbReference type="SUPFAM" id="SSF53756">
    <property type="entry name" value="UDP-Glycosyltransferase/glycogen phosphorylase"/>
    <property type="match status" value="1"/>
</dbReference>
<dbReference type="EMBL" id="AP009152">
    <property type="protein sequence ID" value="BAG30060.1"/>
    <property type="molecule type" value="Genomic_DNA"/>
</dbReference>
<sequence>MRVLHIVNDAETGGAQTLIEQLLLARQDGDEAHLLVLLGPGALSPRLEAAATSTTYAGMTRRDVLPVRAARAVRSLVRRHGIDVVHSHLQQSDLVNALTPHGAVRVSTLHSSLNLASSRVAAAVWRIAALTSSRLDAVVACSPSARDFAVDFGYRFPGDRIRVLPNGTVTAQAPAPEPHGDPVLLHLGRHVPAKDHPTLFAAFARVHARHPRARLVCAGHLVDASNTELTGELARLGIADAVTLLGSVSDVRGLLRSSHAMVFSSTREALPMAGIEAMSEGVPVITTDTGDTRVLAVSPDAVVPVSDPAALGAALNGFLELAPAQRERLRRLSWQRARDEFDIRGTARRYRELYVELTAGS</sequence>
<dbReference type="Proteomes" id="UP000008838">
    <property type="component" value="Chromosome"/>
</dbReference>
<dbReference type="Gene3D" id="3.40.50.2000">
    <property type="entry name" value="Glycogen Phosphorylase B"/>
    <property type="match status" value="2"/>
</dbReference>
<dbReference type="Pfam" id="PF13439">
    <property type="entry name" value="Glyco_transf_4"/>
    <property type="match status" value="1"/>
</dbReference>
<dbReference type="EC" id="2.4.-.-" evidence="5"/>
<feature type="domain" description="Glycosyl transferase family 1" evidence="3">
    <location>
        <begin position="175"/>
        <end position="329"/>
    </location>
</feature>
<evidence type="ECO:0000256" key="1">
    <source>
        <dbReference type="ARBA" id="ARBA00022676"/>
    </source>
</evidence>
<dbReference type="GO" id="GO:0016757">
    <property type="term" value="F:glycosyltransferase activity"/>
    <property type="evidence" value="ECO:0007669"/>
    <property type="project" value="UniProtKB-KW"/>
</dbReference>
<dbReference type="AlphaFoldDB" id="B2GLA4"/>
<dbReference type="Pfam" id="PF00534">
    <property type="entry name" value="Glycos_transf_1"/>
    <property type="match status" value="1"/>
</dbReference>
<dbReference type="InterPro" id="IPR028098">
    <property type="entry name" value="Glyco_trans_4-like_N"/>
</dbReference>
<dbReference type="InterPro" id="IPR001296">
    <property type="entry name" value="Glyco_trans_1"/>
</dbReference>
<evidence type="ECO:0000259" key="4">
    <source>
        <dbReference type="Pfam" id="PF13439"/>
    </source>
</evidence>
<dbReference type="RefSeq" id="WP_012398781.1">
    <property type="nucleotide sequence ID" value="NC_010617.1"/>
</dbReference>
<dbReference type="KEGG" id="krh:KRH_17130"/>
<organism evidence="5 6">
    <name type="scientific">Kocuria rhizophila (strain ATCC 9341 / DSM 348 / NBRC 103217 / DC2201)</name>
    <dbReference type="NCBI Taxonomy" id="378753"/>
    <lineage>
        <taxon>Bacteria</taxon>
        <taxon>Bacillati</taxon>
        <taxon>Actinomycetota</taxon>
        <taxon>Actinomycetes</taxon>
        <taxon>Micrococcales</taxon>
        <taxon>Micrococcaceae</taxon>
        <taxon>Kocuria</taxon>
    </lineage>
</organism>
<dbReference type="CAZy" id="GT4">
    <property type="family name" value="Glycosyltransferase Family 4"/>
</dbReference>
<gene>
    <name evidence="5" type="ordered locus">KRH_17130</name>
</gene>
<keyword evidence="6" id="KW-1185">Reference proteome</keyword>
<feature type="domain" description="Glycosyltransferase subfamily 4-like N-terminal" evidence="4">
    <location>
        <begin position="13"/>
        <end position="170"/>
    </location>
</feature>
<dbReference type="HOGENOM" id="CLU_009583_0_3_11"/>
<protein>
    <submittedName>
        <fullName evidence="5">Putative glycosyltransferase</fullName>
        <ecNumber evidence="5">2.4.-.-</ecNumber>
    </submittedName>
</protein>
<evidence type="ECO:0000313" key="6">
    <source>
        <dbReference type="Proteomes" id="UP000008838"/>
    </source>
</evidence>
<reference evidence="5 6" key="1">
    <citation type="journal article" date="2008" name="J. Bacteriol.">
        <title>Complete genome sequence of the soil actinomycete Kocuria rhizophila.</title>
        <authorList>
            <person name="Takarada H."/>
            <person name="Sekine M."/>
            <person name="Kosugi H."/>
            <person name="Matsuo Y."/>
            <person name="Fujisawa T."/>
            <person name="Omata S."/>
            <person name="Kishi E."/>
            <person name="Shimizu A."/>
            <person name="Tsukatani N."/>
            <person name="Tanikawa S."/>
            <person name="Fujita N."/>
            <person name="Harayama S."/>
        </authorList>
    </citation>
    <scope>NUCLEOTIDE SEQUENCE [LARGE SCALE GENOMIC DNA]</scope>
    <source>
        <strain evidence="6">ATCC 9341 / DSM 348 / NBRC 103217 / DC2201</strain>
    </source>
</reference>
<accession>B2GLA4</accession>
<proteinExistence type="predicted"/>
<dbReference type="eggNOG" id="COG0438">
    <property type="taxonomic scope" value="Bacteria"/>
</dbReference>
<dbReference type="STRING" id="378753.KRH_17130"/>
<dbReference type="OrthoDB" id="9810929at2"/>
<name>B2GLA4_KOCRD</name>
<keyword evidence="2 5" id="KW-0808">Transferase</keyword>
<dbReference type="PANTHER" id="PTHR12526">
    <property type="entry name" value="GLYCOSYLTRANSFERASE"/>
    <property type="match status" value="1"/>
</dbReference>
<evidence type="ECO:0000256" key="2">
    <source>
        <dbReference type="ARBA" id="ARBA00022679"/>
    </source>
</evidence>